<protein>
    <submittedName>
        <fullName evidence="2">Methyltransferase type 11</fullName>
    </submittedName>
</protein>
<dbReference type="OrthoDB" id="1018at2157"/>
<dbReference type="InterPro" id="IPR013216">
    <property type="entry name" value="Methyltransf_11"/>
</dbReference>
<dbReference type="GO" id="GO:0032259">
    <property type="term" value="P:methylation"/>
    <property type="evidence" value="ECO:0007669"/>
    <property type="project" value="UniProtKB-KW"/>
</dbReference>
<evidence type="ECO:0000313" key="2">
    <source>
        <dbReference type="EMBL" id="ACL15731.1"/>
    </source>
</evidence>
<sequence length="254" mass="28856">MKQSLKRDYTSDEKKRMEAKFWKGKTDYTALPSKESDIRFNDWNTFLLDSVLKSVEINNKIILNVGGGNGNEAEFLLTHGAKAVVLIDISPGQLAGAQIRIEQRGLKNLELVHCDSENLGIKENSCDVGLIFMALHHFPNHEYAVNELCRASKNVLIIDIMNCGLTQLFNKFGFFLKEGPCLINRVKEDVIQQIFIKNNFSFTIHYYFVPPYYGNNRILIAGIRSGEKMVNFLISKNRIFANFFGNIAIIEGIP</sequence>
<name>B8GJS7_METPE</name>
<dbReference type="eggNOG" id="arCOG01792">
    <property type="taxonomic scope" value="Archaea"/>
</dbReference>
<dbReference type="InterPro" id="IPR029063">
    <property type="entry name" value="SAM-dependent_MTases_sf"/>
</dbReference>
<dbReference type="Gene3D" id="3.40.50.150">
    <property type="entry name" value="Vaccinia Virus protein VP39"/>
    <property type="match status" value="1"/>
</dbReference>
<gene>
    <name evidence="2" type="ordered locus">Mpal_0350</name>
</gene>
<organism evidence="2 3">
    <name type="scientific">Methanosphaerula palustris (strain ATCC BAA-1556 / DSM 19958 / E1-9c)</name>
    <dbReference type="NCBI Taxonomy" id="521011"/>
    <lineage>
        <taxon>Archaea</taxon>
        <taxon>Methanobacteriati</taxon>
        <taxon>Methanobacteriota</taxon>
        <taxon>Stenosarchaea group</taxon>
        <taxon>Methanomicrobia</taxon>
        <taxon>Methanomicrobiales</taxon>
        <taxon>Methanoregulaceae</taxon>
        <taxon>Methanosphaerula</taxon>
    </lineage>
</organism>
<keyword evidence="2" id="KW-0489">Methyltransferase</keyword>
<dbReference type="EMBL" id="CP001338">
    <property type="protein sequence ID" value="ACL15731.1"/>
    <property type="molecule type" value="Genomic_DNA"/>
</dbReference>
<accession>B8GJS7</accession>
<dbReference type="SUPFAM" id="SSF53335">
    <property type="entry name" value="S-adenosyl-L-methionine-dependent methyltransferases"/>
    <property type="match status" value="1"/>
</dbReference>
<dbReference type="HOGENOM" id="CLU_1092440_0_0_2"/>
<dbReference type="GeneID" id="25394082"/>
<dbReference type="Proteomes" id="UP000002457">
    <property type="component" value="Chromosome"/>
</dbReference>
<proteinExistence type="predicted"/>
<reference evidence="2 3" key="1">
    <citation type="journal article" date="2015" name="Genome Announc.">
        <title>Complete Genome Sequence of Methanosphaerula palustris E1-9CT, a Hydrogenotrophic Methanogen Isolated from a Minerotrophic Fen Peatland.</title>
        <authorList>
            <person name="Cadillo-Quiroz H."/>
            <person name="Browne P."/>
            <person name="Kyrpides N."/>
            <person name="Woyke T."/>
            <person name="Goodwin L."/>
            <person name="Detter C."/>
            <person name="Yavitt J.B."/>
            <person name="Zinder S.H."/>
        </authorList>
    </citation>
    <scope>NUCLEOTIDE SEQUENCE [LARGE SCALE GENOMIC DNA]</scope>
    <source>
        <strain evidence="3">ATCC BAA-1556 / DSM 19958 / E1-9c</strain>
    </source>
</reference>
<evidence type="ECO:0000313" key="3">
    <source>
        <dbReference type="Proteomes" id="UP000002457"/>
    </source>
</evidence>
<dbReference type="RefSeq" id="WP_012617050.1">
    <property type="nucleotide sequence ID" value="NC_011832.1"/>
</dbReference>
<keyword evidence="2" id="KW-0808">Transferase</keyword>
<dbReference type="STRING" id="521011.Mpal_0350"/>
<keyword evidence="3" id="KW-1185">Reference proteome</keyword>
<dbReference type="CDD" id="cd02440">
    <property type="entry name" value="AdoMet_MTases"/>
    <property type="match status" value="1"/>
</dbReference>
<feature type="domain" description="Methyltransferase type 11" evidence="1">
    <location>
        <begin position="63"/>
        <end position="153"/>
    </location>
</feature>
<dbReference type="AlphaFoldDB" id="B8GJS7"/>
<dbReference type="Pfam" id="PF08241">
    <property type="entry name" value="Methyltransf_11"/>
    <property type="match status" value="1"/>
</dbReference>
<dbReference type="GO" id="GO:0008757">
    <property type="term" value="F:S-adenosylmethionine-dependent methyltransferase activity"/>
    <property type="evidence" value="ECO:0007669"/>
    <property type="project" value="InterPro"/>
</dbReference>
<dbReference type="KEGG" id="mpl:Mpal_0350"/>
<evidence type="ECO:0000259" key="1">
    <source>
        <dbReference type="Pfam" id="PF08241"/>
    </source>
</evidence>